<keyword evidence="1" id="KW-1133">Transmembrane helix</keyword>
<dbReference type="OrthoDB" id="546632at2759"/>
<feature type="transmembrane region" description="Helical" evidence="1">
    <location>
        <begin position="128"/>
        <end position="150"/>
    </location>
</feature>
<dbReference type="AlphaFoldDB" id="A0A1Y2HVX8"/>
<evidence type="ECO:0000313" key="3">
    <source>
        <dbReference type="Proteomes" id="UP000193411"/>
    </source>
</evidence>
<comment type="caution">
    <text evidence="2">The sequence shown here is derived from an EMBL/GenBank/DDBJ whole genome shotgun (WGS) entry which is preliminary data.</text>
</comment>
<feature type="transmembrane region" description="Helical" evidence="1">
    <location>
        <begin position="39"/>
        <end position="63"/>
    </location>
</feature>
<feature type="transmembrane region" description="Helical" evidence="1">
    <location>
        <begin position="92"/>
        <end position="116"/>
    </location>
</feature>
<organism evidence="2 3">
    <name type="scientific">Catenaria anguillulae PL171</name>
    <dbReference type="NCBI Taxonomy" id="765915"/>
    <lineage>
        <taxon>Eukaryota</taxon>
        <taxon>Fungi</taxon>
        <taxon>Fungi incertae sedis</taxon>
        <taxon>Blastocladiomycota</taxon>
        <taxon>Blastocladiomycetes</taxon>
        <taxon>Blastocladiales</taxon>
        <taxon>Catenariaceae</taxon>
        <taxon>Catenaria</taxon>
    </lineage>
</organism>
<dbReference type="STRING" id="765915.A0A1Y2HVX8"/>
<evidence type="ECO:0000256" key="1">
    <source>
        <dbReference type="SAM" id="Phobius"/>
    </source>
</evidence>
<keyword evidence="1" id="KW-0472">Membrane</keyword>
<keyword evidence="1" id="KW-0812">Transmembrane</keyword>
<evidence type="ECO:0000313" key="2">
    <source>
        <dbReference type="EMBL" id="ORZ38094.1"/>
    </source>
</evidence>
<gene>
    <name evidence="2" type="ORF">BCR44DRAFT_96511</name>
</gene>
<name>A0A1Y2HVX8_9FUNG</name>
<proteinExistence type="predicted"/>
<sequence length="166" mass="18564">METYEVWKDVVFLIICVIIPGVTALTAHKWLHPSKFARYIHLISAFVVTIGGVLGLTVRFFVVEPKSEVYVSGMIQAAFLFAYFLSLRVRFLYATISCAIQVVVFIVVNGFRIFFVDVKNTGGVIDRLYPLSVSAILLLASNFVISFTLYEQDSKPSVPWNGPTTS</sequence>
<reference evidence="2 3" key="1">
    <citation type="submission" date="2016-07" db="EMBL/GenBank/DDBJ databases">
        <title>Pervasive Adenine N6-methylation of Active Genes in Fungi.</title>
        <authorList>
            <consortium name="DOE Joint Genome Institute"/>
            <person name="Mondo S.J."/>
            <person name="Dannebaum R.O."/>
            <person name="Kuo R.C."/>
            <person name="Labutti K."/>
            <person name="Haridas S."/>
            <person name="Kuo A."/>
            <person name="Salamov A."/>
            <person name="Ahrendt S.R."/>
            <person name="Lipzen A."/>
            <person name="Sullivan W."/>
            <person name="Andreopoulos W.B."/>
            <person name="Clum A."/>
            <person name="Lindquist E."/>
            <person name="Daum C."/>
            <person name="Ramamoorthy G.K."/>
            <person name="Gryganskyi A."/>
            <person name="Culley D."/>
            <person name="Magnuson J.K."/>
            <person name="James T.Y."/>
            <person name="O'Malley M.A."/>
            <person name="Stajich J.E."/>
            <person name="Spatafora J.W."/>
            <person name="Visel A."/>
            <person name="Grigoriev I.V."/>
        </authorList>
    </citation>
    <scope>NUCLEOTIDE SEQUENCE [LARGE SCALE GENOMIC DNA]</scope>
    <source>
        <strain evidence="2 3">PL171</strain>
    </source>
</reference>
<protein>
    <submittedName>
        <fullName evidence="2">Uncharacterized protein</fullName>
    </submittedName>
</protein>
<dbReference type="EMBL" id="MCFL01000010">
    <property type="protein sequence ID" value="ORZ38094.1"/>
    <property type="molecule type" value="Genomic_DNA"/>
</dbReference>
<accession>A0A1Y2HVX8</accession>
<feature type="transmembrane region" description="Helical" evidence="1">
    <location>
        <begin position="6"/>
        <end position="27"/>
    </location>
</feature>
<dbReference type="Proteomes" id="UP000193411">
    <property type="component" value="Unassembled WGS sequence"/>
</dbReference>
<keyword evidence="3" id="KW-1185">Reference proteome</keyword>